<keyword evidence="3" id="KW-1185">Reference proteome</keyword>
<reference evidence="2 3" key="1">
    <citation type="submission" date="2019-10" db="EMBL/GenBank/DDBJ databases">
        <title>Actinomadura rubteroloni sp. nov. and Actinomadura macrotermitis sp. nov., isolated from the gut of fungus growing-termite Macrotermes natalensis.</title>
        <authorList>
            <person name="Benndorf R."/>
            <person name="Martin K."/>
            <person name="Kuefner M."/>
            <person name="De Beer W."/>
            <person name="Kaster A.-K."/>
            <person name="Vollmers J."/>
            <person name="Poulsen M."/>
            <person name="Beemelmanns C."/>
        </authorList>
    </citation>
    <scope>NUCLEOTIDE SEQUENCE [LARGE SCALE GENOMIC DNA]</scope>
    <source>
        <strain evidence="2 3">RB68</strain>
    </source>
</reference>
<proteinExistence type="predicted"/>
<keyword evidence="1" id="KW-0812">Transmembrane</keyword>
<evidence type="ECO:0000313" key="3">
    <source>
        <dbReference type="Proteomes" id="UP000487268"/>
    </source>
</evidence>
<gene>
    <name evidence="2" type="ORF">ACRB68_18270</name>
</gene>
<dbReference type="RefSeq" id="WP_153531667.1">
    <property type="nucleotide sequence ID" value="NZ_WEGH01000001.1"/>
</dbReference>
<evidence type="ECO:0000313" key="2">
    <source>
        <dbReference type="EMBL" id="MQY03781.1"/>
    </source>
</evidence>
<name>A0A7K0BRK7_9ACTN</name>
<organism evidence="2 3">
    <name type="scientific">Actinomadura macrotermitis</name>
    <dbReference type="NCBI Taxonomy" id="2585200"/>
    <lineage>
        <taxon>Bacteria</taxon>
        <taxon>Bacillati</taxon>
        <taxon>Actinomycetota</taxon>
        <taxon>Actinomycetes</taxon>
        <taxon>Streptosporangiales</taxon>
        <taxon>Thermomonosporaceae</taxon>
        <taxon>Actinomadura</taxon>
    </lineage>
</organism>
<dbReference type="Proteomes" id="UP000487268">
    <property type="component" value="Unassembled WGS sequence"/>
</dbReference>
<evidence type="ECO:0000256" key="1">
    <source>
        <dbReference type="SAM" id="Phobius"/>
    </source>
</evidence>
<keyword evidence="1" id="KW-1133">Transmembrane helix</keyword>
<keyword evidence="1" id="KW-0472">Membrane</keyword>
<comment type="caution">
    <text evidence="2">The sequence shown here is derived from an EMBL/GenBank/DDBJ whole genome shotgun (WGS) entry which is preliminary data.</text>
</comment>
<dbReference type="AlphaFoldDB" id="A0A7K0BRK7"/>
<feature type="transmembrane region" description="Helical" evidence="1">
    <location>
        <begin position="41"/>
        <end position="60"/>
    </location>
</feature>
<sequence length="254" mass="27115">MESHEDLISRRLAELAGETGPLRVDGAQVARRVRRRRRSGAAVAAGALATAGAIGAAWLWPGAPPVDRSPAVVAAPSTARPSKYCGAPRRTSPVVAAPQASEPPDQSVLDRAARTIDRVAGGGKEVYKGGRRPGEFARWYAGVEISNEWRQVTVYRLPNARLDAAICAAAKDVTVEIRDAVRSHQEAERLVDRLLRFQKGAGFLIFTIGPEEDGSIHITTDHPDIARKVLGGYATHLTIEQGDPLQALVGGPGQ</sequence>
<protein>
    <submittedName>
        <fullName evidence="2">Uncharacterized protein</fullName>
    </submittedName>
</protein>
<accession>A0A7K0BRK7</accession>
<dbReference type="EMBL" id="WEGH01000001">
    <property type="protein sequence ID" value="MQY03781.1"/>
    <property type="molecule type" value="Genomic_DNA"/>
</dbReference>
<dbReference type="OrthoDB" id="3468735at2"/>